<dbReference type="SUPFAM" id="SSF47384">
    <property type="entry name" value="Homodimeric domain of signal transducing histidine kinase"/>
    <property type="match status" value="1"/>
</dbReference>
<dbReference type="RefSeq" id="WP_133283703.1">
    <property type="nucleotide sequence ID" value="NZ_SMSI01000001.1"/>
</dbReference>
<dbReference type="FunFam" id="1.10.287.130:FF:000038">
    <property type="entry name" value="Sensory transduction histidine kinase"/>
    <property type="match status" value="1"/>
</dbReference>
<comment type="caution">
    <text evidence="15">The sequence shown here is derived from an EMBL/GenBank/DDBJ whole genome shotgun (WGS) entry which is preliminary data.</text>
</comment>
<dbReference type="InterPro" id="IPR004358">
    <property type="entry name" value="Sig_transdc_His_kin-like_C"/>
</dbReference>
<organism evidence="15 16">
    <name type="scientific">Pseudohoeflea suaedae</name>
    <dbReference type="NCBI Taxonomy" id="877384"/>
    <lineage>
        <taxon>Bacteria</taxon>
        <taxon>Pseudomonadati</taxon>
        <taxon>Pseudomonadota</taxon>
        <taxon>Alphaproteobacteria</taxon>
        <taxon>Hyphomicrobiales</taxon>
        <taxon>Rhizobiaceae</taxon>
        <taxon>Pseudohoeflea</taxon>
    </lineage>
</organism>
<evidence type="ECO:0000259" key="14">
    <source>
        <dbReference type="PROSITE" id="PS50113"/>
    </source>
</evidence>
<dbReference type="Gene3D" id="3.30.565.10">
    <property type="entry name" value="Histidine kinase-like ATPase, C-terminal domain"/>
    <property type="match status" value="1"/>
</dbReference>
<dbReference type="Pfam" id="PF12860">
    <property type="entry name" value="PAS_7"/>
    <property type="match status" value="1"/>
</dbReference>
<feature type="transmembrane region" description="Helical" evidence="12">
    <location>
        <begin position="50"/>
        <end position="68"/>
    </location>
</feature>
<dbReference type="CDD" id="cd16922">
    <property type="entry name" value="HATPase_EvgS-ArcB-TorS-like"/>
    <property type="match status" value="1"/>
</dbReference>
<keyword evidence="12" id="KW-0812">Transmembrane</keyword>
<keyword evidence="5" id="KW-0808">Transferase</keyword>
<dbReference type="GO" id="GO:0009927">
    <property type="term" value="F:histidine phosphotransfer kinase activity"/>
    <property type="evidence" value="ECO:0007669"/>
    <property type="project" value="TreeGrafter"/>
</dbReference>
<dbReference type="PANTHER" id="PTHR43047">
    <property type="entry name" value="TWO-COMPONENT HISTIDINE PROTEIN KINASE"/>
    <property type="match status" value="1"/>
</dbReference>
<gene>
    <name evidence="15" type="ORF">E2A64_07185</name>
</gene>
<evidence type="ECO:0000256" key="5">
    <source>
        <dbReference type="ARBA" id="ARBA00022679"/>
    </source>
</evidence>
<comment type="subcellular location">
    <subcellularLocation>
        <location evidence="2">Membrane</location>
    </subcellularLocation>
</comment>
<evidence type="ECO:0000256" key="7">
    <source>
        <dbReference type="ARBA" id="ARBA00022777"/>
    </source>
</evidence>
<evidence type="ECO:0000256" key="12">
    <source>
        <dbReference type="SAM" id="Phobius"/>
    </source>
</evidence>
<dbReference type="GO" id="GO:0005886">
    <property type="term" value="C:plasma membrane"/>
    <property type="evidence" value="ECO:0007669"/>
    <property type="project" value="TreeGrafter"/>
</dbReference>
<evidence type="ECO:0000313" key="15">
    <source>
        <dbReference type="EMBL" id="TDH38869.1"/>
    </source>
</evidence>
<keyword evidence="8" id="KW-0067">ATP-binding</keyword>
<dbReference type="Pfam" id="PF08447">
    <property type="entry name" value="PAS_3"/>
    <property type="match status" value="1"/>
</dbReference>
<keyword evidence="10 12" id="KW-0472">Membrane</keyword>
<evidence type="ECO:0000256" key="11">
    <source>
        <dbReference type="SAM" id="MobiDB-lite"/>
    </source>
</evidence>
<evidence type="ECO:0000256" key="1">
    <source>
        <dbReference type="ARBA" id="ARBA00000085"/>
    </source>
</evidence>
<dbReference type="Proteomes" id="UP000295131">
    <property type="component" value="Unassembled WGS sequence"/>
</dbReference>
<dbReference type="SMART" id="SM00388">
    <property type="entry name" value="HisKA"/>
    <property type="match status" value="1"/>
</dbReference>
<dbReference type="PROSITE" id="PS50109">
    <property type="entry name" value="HIS_KIN"/>
    <property type="match status" value="1"/>
</dbReference>
<proteinExistence type="predicted"/>
<dbReference type="Pfam" id="PF00512">
    <property type="entry name" value="HisKA"/>
    <property type="match status" value="1"/>
</dbReference>
<dbReference type="Pfam" id="PF02518">
    <property type="entry name" value="HATPase_c"/>
    <property type="match status" value="1"/>
</dbReference>
<keyword evidence="9" id="KW-0902">Two-component regulatory system</keyword>
<feature type="region of interest" description="Disordered" evidence="11">
    <location>
        <begin position="1"/>
        <end position="20"/>
    </location>
</feature>
<dbReference type="Gene3D" id="1.10.287.130">
    <property type="match status" value="1"/>
</dbReference>
<keyword evidence="4" id="KW-0597">Phosphoprotein</keyword>
<protein>
    <recommendedName>
        <fullName evidence="3">histidine kinase</fullName>
        <ecNumber evidence="3">2.7.13.3</ecNumber>
    </recommendedName>
</protein>
<dbReference type="EC" id="2.7.13.3" evidence="3"/>
<dbReference type="InterPro" id="IPR036097">
    <property type="entry name" value="HisK_dim/P_sf"/>
</dbReference>
<feature type="transmembrane region" description="Helical" evidence="12">
    <location>
        <begin position="215"/>
        <end position="237"/>
    </location>
</feature>
<dbReference type="FunFam" id="3.30.565.10:FF:000006">
    <property type="entry name" value="Sensor histidine kinase WalK"/>
    <property type="match status" value="1"/>
</dbReference>
<dbReference type="InterPro" id="IPR001610">
    <property type="entry name" value="PAC"/>
</dbReference>
<keyword evidence="7" id="KW-0418">Kinase</keyword>
<name>A0A4R5PPE4_9HYPH</name>
<dbReference type="NCBIfam" id="TIGR00229">
    <property type="entry name" value="sensory_box"/>
    <property type="match status" value="2"/>
</dbReference>
<dbReference type="PROSITE" id="PS50113">
    <property type="entry name" value="PAC"/>
    <property type="match status" value="1"/>
</dbReference>
<dbReference type="PRINTS" id="PR00344">
    <property type="entry name" value="BCTRLSENSOR"/>
</dbReference>
<evidence type="ECO:0000256" key="6">
    <source>
        <dbReference type="ARBA" id="ARBA00022741"/>
    </source>
</evidence>
<evidence type="ECO:0000313" key="16">
    <source>
        <dbReference type="Proteomes" id="UP000295131"/>
    </source>
</evidence>
<keyword evidence="6" id="KW-0547">Nucleotide-binding</keyword>
<feature type="domain" description="PAC" evidence="14">
    <location>
        <begin position="328"/>
        <end position="379"/>
    </location>
</feature>
<dbReference type="InterPro" id="IPR036890">
    <property type="entry name" value="HATPase_C_sf"/>
</dbReference>
<evidence type="ECO:0000256" key="3">
    <source>
        <dbReference type="ARBA" id="ARBA00012438"/>
    </source>
</evidence>
<dbReference type="InterPro" id="IPR005467">
    <property type="entry name" value="His_kinase_dom"/>
</dbReference>
<dbReference type="InterPro" id="IPR013655">
    <property type="entry name" value="PAS_fold_3"/>
</dbReference>
<dbReference type="SUPFAM" id="SSF55785">
    <property type="entry name" value="PYP-like sensor domain (PAS domain)"/>
    <property type="match status" value="2"/>
</dbReference>
<dbReference type="Gene3D" id="3.30.450.20">
    <property type="entry name" value="PAS domain"/>
    <property type="match status" value="2"/>
</dbReference>
<evidence type="ECO:0000256" key="10">
    <source>
        <dbReference type="ARBA" id="ARBA00023136"/>
    </source>
</evidence>
<reference evidence="15 16" key="1">
    <citation type="journal article" date="2013" name="Int. J. Syst. Evol. Microbiol.">
        <title>Hoeflea suaedae sp. nov., an endophytic bacterium isolated from the root of the halophyte Suaeda maritima.</title>
        <authorList>
            <person name="Chung E.J."/>
            <person name="Park J.A."/>
            <person name="Pramanik P."/>
            <person name="Bibi F."/>
            <person name="Jeon C.O."/>
            <person name="Chung Y.R."/>
        </authorList>
    </citation>
    <scope>NUCLEOTIDE SEQUENCE [LARGE SCALE GENOMIC DNA]</scope>
    <source>
        <strain evidence="15 16">YC6898</strain>
    </source>
</reference>
<dbReference type="CDD" id="cd00130">
    <property type="entry name" value="PAS"/>
    <property type="match status" value="1"/>
</dbReference>
<sequence>MADAQHITAAGRSSNAQSGARARGFSGHARFFAQPAYERLISAEPFLKKSIPVLIIAFLAVVAIARFTNMVDDYQAKETSLRQVTGLTLSATLASLAADPVPVGERQRWEIEARINRAFAGMPDNHTNFAVLVTNADGNIVAANSTGAAYVGQPIETFVPDWSPLALFGARAGIQEIEFDGVLVLAAMGKLPEKGGQVLVAAPAGHLRTVWRRSVSVNATLFIATSAILLVILYAYFSQAGRAQEADEIYLESHRRVDMALSRGRCGLWDWDMARGRLYWSRSMYDILGLESRDSVISFGEASELIHPEDGNLYEIARQVAAGEISQVDHLFRMRHAKGHWVWMRARAQVVDPSAAQTHLIGIAMDVTEQHRLQQRSAEADQRLFDAIESTSEAFVLWDHDDRLVLWNKHFQAVHGLPDDCLVPGATRAAVEHAATRPVIERRLATPFAAGQARTYEVQLADGRWLQINERKTRDGGEVSVGTDITQLKRNQERLRDSEKRLMATIDDLSVSQAELKRKAMELSALNQDFQIEKERAEAANLAKSQFLANMSHELRTPLNAIIGFSEILQARMFGPLGSEKYEEYTCDIHNSGIHLLRLINDILDMSKIEAGQMQLNCEEVDIAPLVDETIRLVSVNAEKKNITVEQEIDKELRVEADQRAIKQILLNLLSNATKFTDDGGRISVRARKTSSAVTLTIADSGIGIPAANLPKIGQPFEQVQNQFSKSQGGSGLGLAISRSLALLHGGSMRIFSTEGIGTIISVRIPLECICDDDDGDLPLDEDDGEFAMAALHESEGRQEIAATS</sequence>
<dbReference type="SMART" id="SM00086">
    <property type="entry name" value="PAC"/>
    <property type="match status" value="2"/>
</dbReference>
<feature type="domain" description="Histidine kinase" evidence="13">
    <location>
        <begin position="550"/>
        <end position="769"/>
    </location>
</feature>
<dbReference type="OrthoDB" id="9801651at2"/>
<dbReference type="SUPFAM" id="SSF55874">
    <property type="entry name" value="ATPase domain of HSP90 chaperone/DNA topoisomerase II/histidine kinase"/>
    <property type="match status" value="1"/>
</dbReference>
<evidence type="ECO:0000256" key="9">
    <source>
        <dbReference type="ARBA" id="ARBA00023012"/>
    </source>
</evidence>
<dbReference type="InterPro" id="IPR003594">
    <property type="entry name" value="HATPase_dom"/>
</dbReference>
<dbReference type="GO" id="GO:0000155">
    <property type="term" value="F:phosphorelay sensor kinase activity"/>
    <property type="evidence" value="ECO:0007669"/>
    <property type="project" value="InterPro"/>
</dbReference>
<comment type="catalytic activity">
    <reaction evidence="1">
        <text>ATP + protein L-histidine = ADP + protein N-phospho-L-histidine.</text>
        <dbReference type="EC" id="2.7.13.3"/>
    </reaction>
</comment>
<evidence type="ECO:0000256" key="4">
    <source>
        <dbReference type="ARBA" id="ARBA00022553"/>
    </source>
</evidence>
<evidence type="ECO:0000256" key="2">
    <source>
        <dbReference type="ARBA" id="ARBA00004370"/>
    </source>
</evidence>
<accession>A0A4R5PPE4</accession>
<dbReference type="SMART" id="SM00387">
    <property type="entry name" value="HATPase_c"/>
    <property type="match status" value="1"/>
</dbReference>
<dbReference type="SMART" id="SM00091">
    <property type="entry name" value="PAS"/>
    <property type="match status" value="3"/>
</dbReference>
<dbReference type="GO" id="GO:0005524">
    <property type="term" value="F:ATP binding"/>
    <property type="evidence" value="ECO:0007669"/>
    <property type="project" value="UniProtKB-KW"/>
</dbReference>
<dbReference type="CDD" id="cd00082">
    <property type="entry name" value="HisKA"/>
    <property type="match status" value="1"/>
</dbReference>
<dbReference type="InterPro" id="IPR000014">
    <property type="entry name" value="PAS"/>
</dbReference>
<keyword evidence="12" id="KW-1133">Transmembrane helix</keyword>
<dbReference type="PANTHER" id="PTHR43047:SF72">
    <property type="entry name" value="OSMOSENSING HISTIDINE PROTEIN KINASE SLN1"/>
    <property type="match status" value="1"/>
</dbReference>
<dbReference type="InterPro" id="IPR003661">
    <property type="entry name" value="HisK_dim/P_dom"/>
</dbReference>
<evidence type="ECO:0000259" key="13">
    <source>
        <dbReference type="PROSITE" id="PS50109"/>
    </source>
</evidence>
<dbReference type="EMBL" id="SMSI01000001">
    <property type="protein sequence ID" value="TDH38869.1"/>
    <property type="molecule type" value="Genomic_DNA"/>
</dbReference>
<dbReference type="InterPro" id="IPR000700">
    <property type="entry name" value="PAS-assoc_C"/>
</dbReference>
<dbReference type="AlphaFoldDB" id="A0A4R5PPE4"/>
<keyword evidence="16" id="KW-1185">Reference proteome</keyword>
<dbReference type="InterPro" id="IPR035965">
    <property type="entry name" value="PAS-like_dom_sf"/>
</dbReference>
<evidence type="ECO:0000256" key="8">
    <source>
        <dbReference type="ARBA" id="ARBA00022840"/>
    </source>
</evidence>